<evidence type="ECO:0000313" key="1">
    <source>
        <dbReference type="EMBL" id="CAG8526445.1"/>
    </source>
</evidence>
<gene>
    <name evidence="1" type="ORF">SCALOS_LOCUS4278</name>
</gene>
<sequence>MTYLFITIDLATKGQQTIALILAQFAVTNNLVDTFGTSFAKPIYMAQLLLVFLTTSLQFHHSVYGDDMLIPLISRYPKFTAFLISLSLFSNLSTCEEKFISDWSPSKQIKTEITEFEHPLNCIYFDPGHKNSQTARKPIAEELRNAILQLMEYRFCVSDFKSNYRLSETGQSV</sequence>
<reference evidence="1" key="1">
    <citation type="submission" date="2021-06" db="EMBL/GenBank/DDBJ databases">
        <authorList>
            <person name="Kallberg Y."/>
            <person name="Tangrot J."/>
            <person name="Rosling A."/>
        </authorList>
    </citation>
    <scope>NUCLEOTIDE SEQUENCE</scope>
    <source>
        <strain evidence="1">AU212A</strain>
    </source>
</reference>
<organism evidence="1 2">
    <name type="scientific">Scutellospora calospora</name>
    <dbReference type="NCBI Taxonomy" id="85575"/>
    <lineage>
        <taxon>Eukaryota</taxon>
        <taxon>Fungi</taxon>
        <taxon>Fungi incertae sedis</taxon>
        <taxon>Mucoromycota</taxon>
        <taxon>Glomeromycotina</taxon>
        <taxon>Glomeromycetes</taxon>
        <taxon>Diversisporales</taxon>
        <taxon>Gigasporaceae</taxon>
        <taxon>Scutellospora</taxon>
    </lineage>
</organism>
<dbReference type="Proteomes" id="UP000789860">
    <property type="component" value="Unassembled WGS sequence"/>
</dbReference>
<proteinExistence type="predicted"/>
<dbReference type="EMBL" id="CAJVPM010005644">
    <property type="protein sequence ID" value="CAG8526445.1"/>
    <property type="molecule type" value="Genomic_DNA"/>
</dbReference>
<protein>
    <submittedName>
        <fullName evidence="1">7805_t:CDS:1</fullName>
    </submittedName>
</protein>
<evidence type="ECO:0000313" key="2">
    <source>
        <dbReference type="Proteomes" id="UP000789860"/>
    </source>
</evidence>
<name>A0ACA9LHT3_9GLOM</name>
<comment type="caution">
    <text evidence="1">The sequence shown here is derived from an EMBL/GenBank/DDBJ whole genome shotgun (WGS) entry which is preliminary data.</text>
</comment>
<accession>A0ACA9LHT3</accession>
<keyword evidence="2" id="KW-1185">Reference proteome</keyword>